<dbReference type="HOGENOM" id="CLU_021521_2_0_5"/>
<keyword evidence="1" id="KW-0472">Membrane</keyword>
<evidence type="ECO:0000313" key="7">
    <source>
        <dbReference type="Proteomes" id="UP000000245"/>
    </source>
</evidence>
<dbReference type="RefSeq" id="WP_011942099.1">
    <property type="nucleotide sequence ID" value="NC_009484.1"/>
</dbReference>
<keyword evidence="7" id="KW-1185">Reference proteome</keyword>
<dbReference type="InterPro" id="IPR013686">
    <property type="entry name" value="Polypept-transport_assoc_ShlB"/>
</dbReference>
<name>A5FXX7_ACICJ</name>
<proteinExistence type="predicted"/>
<evidence type="ECO:0000256" key="2">
    <source>
        <dbReference type="ARBA" id="ARBA00022692"/>
    </source>
</evidence>
<dbReference type="AlphaFoldDB" id="A5FXX7"/>
<dbReference type="eggNOG" id="COG2831">
    <property type="taxonomic scope" value="Bacteria"/>
</dbReference>
<dbReference type="InterPro" id="IPR005565">
    <property type="entry name" value="Hemolysn_activator_HlyB_C"/>
</dbReference>
<reference evidence="6 7" key="1">
    <citation type="submission" date="2007-05" db="EMBL/GenBank/DDBJ databases">
        <title>Complete sequence of chromosome of Acidiphilium cryptum JF-5.</title>
        <authorList>
            <consortium name="US DOE Joint Genome Institute"/>
            <person name="Copeland A."/>
            <person name="Lucas S."/>
            <person name="Lapidus A."/>
            <person name="Barry K."/>
            <person name="Detter J.C."/>
            <person name="Glavina del Rio T."/>
            <person name="Hammon N."/>
            <person name="Israni S."/>
            <person name="Dalin E."/>
            <person name="Tice H."/>
            <person name="Pitluck S."/>
            <person name="Sims D."/>
            <person name="Brettin T."/>
            <person name="Bruce D."/>
            <person name="Han C."/>
            <person name="Schmutz J."/>
            <person name="Larimer F."/>
            <person name="Land M."/>
            <person name="Hauser L."/>
            <person name="Kyrpides N."/>
            <person name="Kim E."/>
            <person name="Magnuson T."/>
            <person name="Richardson P."/>
        </authorList>
    </citation>
    <scope>NUCLEOTIDE SEQUENCE [LARGE SCALE GENOMIC DNA]</scope>
    <source>
        <strain evidence="6 7">JF-5</strain>
    </source>
</reference>
<dbReference type="GO" id="GO:0008320">
    <property type="term" value="F:protein transmembrane transporter activity"/>
    <property type="evidence" value="ECO:0007669"/>
    <property type="project" value="TreeGrafter"/>
</dbReference>
<evidence type="ECO:0000259" key="4">
    <source>
        <dbReference type="Pfam" id="PF03865"/>
    </source>
</evidence>
<evidence type="ECO:0000256" key="3">
    <source>
        <dbReference type="ARBA" id="ARBA00023237"/>
    </source>
</evidence>
<dbReference type="GO" id="GO:0046819">
    <property type="term" value="P:protein secretion by the type V secretion system"/>
    <property type="evidence" value="ECO:0007669"/>
    <property type="project" value="TreeGrafter"/>
</dbReference>
<dbReference type="GO" id="GO:0098046">
    <property type="term" value="C:type V protein secretion system complex"/>
    <property type="evidence" value="ECO:0007669"/>
    <property type="project" value="TreeGrafter"/>
</dbReference>
<dbReference type="PANTHER" id="PTHR34597">
    <property type="entry name" value="SLR1661 PROTEIN"/>
    <property type="match status" value="1"/>
</dbReference>
<gene>
    <name evidence="6" type="ordered locus">Acry_1248</name>
</gene>
<feature type="domain" description="Haemolysin activator HlyB C-terminal" evidence="4">
    <location>
        <begin position="226"/>
        <end position="517"/>
    </location>
</feature>
<feature type="domain" description="Polypeptide-transport-associated ShlB-type" evidence="5">
    <location>
        <begin position="76"/>
        <end position="151"/>
    </location>
</feature>
<dbReference type="InterPro" id="IPR051544">
    <property type="entry name" value="TPS_OM_transporter"/>
</dbReference>
<dbReference type="Pfam" id="PF03865">
    <property type="entry name" value="ShlB"/>
    <property type="match status" value="1"/>
</dbReference>
<keyword evidence="1" id="KW-1134">Transmembrane beta strand</keyword>
<dbReference type="Pfam" id="PF08479">
    <property type="entry name" value="POTRA_2"/>
    <property type="match status" value="1"/>
</dbReference>
<dbReference type="EMBL" id="CP000697">
    <property type="protein sequence ID" value="ABQ30459.1"/>
    <property type="molecule type" value="Genomic_DNA"/>
</dbReference>
<dbReference type="PANTHER" id="PTHR34597:SF6">
    <property type="entry name" value="BLR6126 PROTEIN"/>
    <property type="match status" value="1"/>
</dbReference>
<evidence type="ECO:0000256" key="1">
    <source>
        <dbReference type="ARBA" id="ARBA00022452"/>
    </source>
</evidence>
<sequence>MTGTFGARRGTRGAVGLGVPAILLLAGLAPAARAQLAPHIINQNELGQSVRLPNLAKEQVPKQKPPTPSVSGISPFVLRGVRVEGATTLPPAAVAATWRGMVGHRVGSAQLSAILIAIGRLCQHQGLALYSVSLPQQNFAGGQVVVRVIEGHVGAVTIEGNTKGASLGLLKHYAARIVADQPLHRATLERNLLLMQSIPGLKVGSELRPMPGQPGVVRLLLGIHRRTVEAGVDVNNAGDRQLDIVQGTANVTVNGLFRQGERDQLVFGAPARIRRYQYYGIVHQEPIGTNGTTVTVTMGELITHPVGAINSGTAQIASVRLSDPLIYTQTRQLDASVEADYLNSNEALLGQTAVSERTRTLREGLIFARAGDWNGIDSGSFTVSEGINALGARRGSLAYGGPGFTKFDVSLVRLQALPKSFFLTVRANAQYALNHLPGSEQFLFGGSEFGRAYPAAVMAGDSGIEMSAELSHKLPLLQHVAPKLISGLAAFGYADWGRIWNRQTIYQYPVDTGASAGGGVRMLLLRHFELTLGAGNELVKPREAAKLERWRFLFAVSGRF</sequence>
<organism evidence="6 7">
    <name type="scientific">Acidiphilium cryptum (strain JF-5)</name>
    <dbReference type="NCBI Taxonomy" id="349163"/>
    <lineage>
        <taxon>Bacteria</taxon>
        <taxon>Pseudomonadati</taxon>
        <taxon>Pseudomonadota</taxon>
        <taxon>Alphaproteobacteria</taxon>
        <taxon>Acetobacterales</taxon>
        <taxon>Acidocellaceae</taxon>
        <taxon>Acidiphilium</taxon>
    </lineage>
</organism>
<evidence type="ECO:0000313" key="6">
    <source>
        <dbReference type="EMBL" id="ABQ30459.1"/>
    </source>
</evidence>
<protein>
    <submittedName>
        <fullName evidence="6">Polypeptide-transport-associated domain protein, ShlB-type</fullName>
    </submittedName>
</protein>
<dbReference type="Gene3D" id="3.10.20.310">
    <property type="entry name" value="membrane protein fhac"/>
    <property type="match status" value="1"/>
</dbReference>
<accession>A5FXX7</accession>
<dbReference type="KEGG" id="acr:Acry_1248"/>
<dbReference type="Gene3D" id="2.40.160.50">
    <property type="entry name" value="membrane protein fhac: a member of the omp85/tpsb transporter family"/>
    <property type="match status" value="1"/>
</dbReference>
<dbReference type="STRING" id="349163.Acry_1248"/>
<dbReference type="Proteomes" id="UP000000245">
    <property type="component" value="Chromosome"/>
</dbReference>
<keyword evidence="2" id="KW-0812">Transmembrane</keyword>
<keyword evidence="3" id="KW-0998">Cell outer membrane</keyword>
<evidence type="ECO:0000259" key="5">
    <source>
        <dbReference type="Pfam" id="PF08479"/>
    </source>
</evidence>